<keyword evidence="2" id="KW-0520">NAD</keyword>
<dbReference type="PANTHER" id="PTHR43333:SF1">
    <property type="entry name" value="D-ISOMER SPECIFIC 2-HYDROXYACID DEHYDROGENASE NAD-BINDING DOMAIN-CONTAINING PROTEIN"/>
    <property type="match status" value="1"/>
</dbReference>
<keyword evidence="1" id="KW-0560">Oxidoreductase</keyword>
<evidence type="ECO:0000259" key="3">
    <source>
        <dbReference type="Pfam" id="PF02826"/>
    </source>
</evidence>
<reference evidence="4" key="1">
    <citation type="submission" date="2017-08" db="EMBL/GenBank/DDBJ databases">
        <authorList>
            <person name="Cuomo C."/>
            <person name="Billmyre B."/>
            <person name="Heitman J."/>
        </authorList>
    </citation>
    <scope>NUCLEOTIDE SEQUENCE</scope>
    <source>
        <strain evidence="4">CBS 12478</strain>
    </source>
</reference>
<dbReference type="RefSeq" id="XP_031858297.1">
    <property type="nucleotide sequence ID" value="XM_032007391.1"/>
</dbReference>
<dbReference type="SUPFAM" id="SSF51735">
    <property type="entry name" value="NAD(P)-binding Rossmann-fold domains"/>
    <property type="match status" value="1"/>
</dbReference>
<evidence type="ECO:0000313" key="5">
    <source>
        <dbReference type="Proteomes" id="UP000322225"/>
    </source>
</evidence>
<dbReference type="FunFam" id="3.40.50.720:FF:000363">
    <property type="entry name" value="D-isomer specific 2-hydroxyacid dehydrogenase"/>
    <property type="match status" value="1"/>
</dbReference>
<dbReference type="GO" id="GO:0016491">
    <property type="term" value="F:oxidoreductase activity"/>
    <property type="evidence" value="ECO:0007669"/>
    <property type="project" value="UniProtKB-KW"/>
</dbReference>
<proteinExistence type="predicted"/>
<dbReference type="Pfam" id="PF02826">
    <property type="entry name" value="2-Hacid_dh_C"/>
    <property type="match status" value="1"/>
</dbReference>
<feature type="domain" description="D-isomer specific 2-hydroxyacid dehydrogenase NAD-binding" evidence="3">
    <location>
        <begin position="145"/>
        <end position="329"/>
    </location>
</feature>
<gene>
    <name evidence="4" type="ORF">CI109_104939</name>
</gene>
<dbReference type="InterPro" id="IPR006140">
    <property type="entry name" value="D-isomer_DH_NAD-bd"/>
</dbReference>
<evidence type="ECO:0000313" key="4">
    <source>
        <dbReference type="EMBL" id="WWD20463.1"/>
    </source>
</evidence>
<dbReference type="AlphaFoldDB" id="A0A5M6BWI6"/>
<name>A0A5M6BWI6_9TREE</name>
<dbReference type="KEGG" id="ksn:43591559"/>
<keyword evidence="5" id="KW-1185">Reference proteome</keyword>
<organism evidence="4 5">
    <name type="scientific">Kwoniella shandongensis</name>
    <dbReference type="NCBI Taxonomy" id="1734106"/>
    <lineage>
        <taxon>Eukaryota</taxon>
        <taxon>Fungi</taxon>
        <taxon>Dikarya</taxon>
        <taxon>Basidiomycota</taxon>
        <taxon>Agaricomycotina</taxon>
        <taxon>Tremellomycetes</taxon>
        <taxon>Tremellales</taxon>
        <taxon>Cryptococcaceae</taxon>
        <taxon>Kwoniella</taxon>
    </lineage>
</organism>
<dbReference type="GeneID" id="43591559"/>
<evidence type="ECO:0000256" key="1">
    <source>
        <dbReference type="ARBA" id="ARBA00023002"/>
    </source>
</evidence>
<dbReference type="Gene3D" id="3.40.50.720">
    <property type="entry name" value="NAD(P)-binding Rossmann-like Domain"/>
    <property type="match status" value="2"/>
</dbReference>
<evidence type="ECO:0000256" key="2">
    <source>
        <dbReference type="ARBA" id="ARBA00023027"/>
    </source>
</evidence>
<dbReference type="Proteomes" id="UP000322225">
    <property type="component" value="Chromosome 8"/>
</dbReference>
<dbReference type="GO" id="GO:0051287">
    <property type="term" value="F:NAD binding"/>
    <property type="evidence" value="ECO:0007669"/>
    <property type="project" value="InterPro"/>
</dbReference>
<dbReference type="OrthoDB" id="298012at2759"/>
<sequence length="366" mass="39540">MSSLPLTLGCTVALSPESQEKLKSTFSSVIYKPASSKEEFTSDELSKIEIFFTRNTGPPAEVKSLDQVPKLKHVQLASAGADKAIQHPIMQEHAKLQKDQGKDQTGQLTLSTASGTHVLSIPNYAVGMVICLLHQLPRQIIAARNEKRWLSETEADADGEVYYARSTFNRTAGFLGYGALGRETARLLKAHGMRIVAANTSGKASPQDGYIIPGTGDKEGSLPDEYYSTKDPKSVEKFLNQCDVLVASLPNTPATKGFLNKDRLALLPPQAVIVNVGRGNAIPSDDLIAALDKPNGLFGAALDVTDPEPLPDNHPLFSHPKVIITPHVSGNTEGEMDIAADIVVENGKRLSEGKDVLNRVEFERGY</sequence>
<dbReference type="EMBL" id="CP144058">
    <property type="protein sequence ID" value="WWD20463.1"/>
    <property type="molecule type" value="Genomic_DNA"/>
</dbReference>
<protein>
    <recommendedName>
        <fullName evidence="3">D-isomer specific 2-hydroxyacid dehydrogenase NAD-binding domain-containing protein</fullName>
    </recommendedName>
</protein>
<dbReference type="PANTHER" id="PTHR43333">
    <property type="entry name" value="2-HACID_DH_C DOMAIN-CONTAINING PROTEIN"/>
    <property type="match status" value="1"/>
</dbReference>
<accession>A0A5M6BWI6</accession>
<reference evidence="4" key="2">
    <citation type="submission" date="2024-01" db="EMBL/GenBank/DDBJ databases">
        <title>Comparative genomics of Cryptococcus and Kwoniella reveals pathogenesis evolution and contrasting modes of karyotype evolution via chromosome fusion or intercentromeric recombination.</title>
        <authorList>
            <person name="Coelho M.A."/>
            <person name="David-Palma M."/>
            <person name="Shea T."/>
            <person name="Bowers K."/>
            <person name="McGinley-Smith S."/>
            <person name="Mohammad A.W."/>
            <person name="Gnirke A."/>
            <person name="Yurkov A.M."/>
            <person name="Nowrousian M."/>
            <person name="Sun S."/>
            <person name="Cuomo C.A."/>
            <person name="Heitman J."/>
        </authorList>
    </citation>
    <scope>NUCLEOTIDE SEQUENCE</scope>
    <source>
        <strain evidence="4">CBS 12478</strain>
    </source>
</reference>
<dbReference type="InterPro" id="IPR036291">
    <property type="entry name" value="NAD(P)-bd_dom_sf"/>
</dbReference>